<reference evidence="1 2" key="1">
    <citation type="submission" date="2010-08" db="EMBL/GenBank/DDBJ databases">
        <authorList>
            <consortium name="US DOE Joint Genome Institute (JGI-PGF)"/>
            <person name="Lucas S."/>
            <person name="Copeland A."/>
            <person name="Lapidus A."/>
            <person name="Cheng J.-F."/>
            <person name="Bruce D."/>
            <person name="Goodwin L."/>
            <person name="Pitluck S."/>
            <person name="Land M.L."/>
            <person name="Hauser L."/>
            <person name="Chang Y.-J."/>
            <person name="Anderson I.J."/>
            <person name="Johnson E."/>
            <person name="Mulhopadhyay B."/>
            <person name="Kyrpides N."/>
            <person name="Woyke T.J."/>
        </authorList>
    </citation>
    <scope>NUCLEOTIDE SEQUENCE [LARGE SCALE GENOMIC DNA]</scope>
    <source>
        <strain evidence="1 2">6</strain>
    </source>
</reference>
<dbReference type="HOGENOM" id="CLU_1728638_0_0_9"/>
<sequence length="151" mass="17021">MHLQYFFPKNKNRVSARAYTRTRRSRPQRSAAYLQLLPAKSSTLCSHASSICAMLALRSPLLSFALHDSVPDADPHFFIHCLIEECSTIPAPSDNYIHFQYSAFLICVTHSHKRTSFCAVRSIKNAPMYRSNDFASYQCTDGSISVLQPSS</sequence>
<gene>
    <name evidence="1" type="ORF">EubceDRAFT1_1837</name>
</gene>
<accession>I5AUY9</accession>
<keyword evidence="2" id="KW-1185">Reference proteome</keyword>
<protein>
    <submittedName>
        <fullName evidence="1">Uncharacterized protein</fullName>
    </submittedName>
</protein>
<name>I5AUY9_EUBC6</name>
<organism evidence="1 2">
    <name type="scientific">Eubacterium cellulosolvens (strain ATCC 43171 / JCM 9499 / 6)</name>
    <name type="common">Cillobacterium cellulosolvens</name>
    <dbReference type="NCBI Taxonomy" id="633697"/>
    <lineage>
        <taxon>Bacteria</taxon>
        <taxon>Bacillati</taxon>
        <taxon>Bacillota</taxon>
        <taxon>Clostridia</taxon>
        <taxon>Eubacteriales</taxon>
        <taxon>Eubacteriaceae</taxon>
        <taxon>Eubacterium</taxon>
    </lineage>
</organism>
<dbReference type="EMBL" id="CM001487">
    <property type="protein sequence ID" value="EIM57612.1"/>
    <property type="molecule type" value="Genomic_DNA"/>
</dbReference>
<evidence type="ECO:0000313" key="2">
    <source>
        <dbReference type="Proteomes" id="UP000005753"/>
    </source>
</evidence>
<dbReference type="Proteomes" id="UP000005753">
    <property type="component" value="Chromosome"/>
</dbReference>
<reference evidence="1 2" key="2">
    <citation type="submission" date="2012-02" db="EMBL/GenBank/DDBJ databases">
        <title>Improved High-Quality Draft sequence of Eubacterium cellulosolvens 6.</title>
        <authorList>
            <consortium name="US DOE Joint Genome Institute"/>
            <person name="Lucas S."/>
            <person name="Han J."/>
            <person name="Lapidus A."/>
            <person name="Cheng J.-F."/>
            <person name="Goodwin L."/>
            <person name="Pitluck S."/>
            <person name="Peters L."/>
            <person name="Mikhailova N."/>
            <person name="Gu W."/>
            <person name="Detter J.C."/>
            <person name="Han C."/>
            <person name="Tapia R."/>
            <person name="Land M."/>
            <person name="Hauser L."/>
            <person name="Kyrpides N."/>
            <person name="Ivanova N."/>
            <person name="Pagani I."/>
            <person name="Johnson E."/>
            <person name="Mukhopadhyay B."/>
            <person name="Anderson I."/>
            <person name="Woyke T."/>
        </authorList>
    </citation>
    <scope>NUCLEOTIDE SEQUENCE [LARGE SCALE GENOMIC DNA]</scope>
    <source>
        <strain evidence="1 2">6</strain>
    </source>
</reference>
<evidence type="ECO:0000313" key="1">
    <source>
        <dbReference type="EMBL" id="EIM57612.1"/>
    </source>
</evidence>
<dbReference type="AlphaFoldDB" id="I5AUY9"/>
<proteinExistence type="predicted"/>